<dbReference type="AlphaFoldDB" id="A0A445BHJ7"/>
<dbReference type="Proteomes" id="UP000289738">
    <property type="component" value="Chromosome A09"/>
</dbReference>
<organism evidence="1 2">
    <name type="scientific">Arachis hypogaea</name>
    <name type="common">Peanut</name>
    <dbReference type="NCBI Taxonomy" id="3818"/>
    <lineage>
        <taxon>Eukaryota</taxon>
        <taxon>Viridiplantae</taxon>
        <taxon>Streptophyta</taxon>
        <taxon>Embryophyta</taxon>
        <taxon>Tracheophyta</taxon>
        <taxon>Spermatophyta</taxon>
        <taxon>Magnoliopsida</taxon>
        <taxon>eudicotyledons</taxon>
        <taxon>Gunneridae</taxon>
        <taxon>Pentapetalae</taxon>
        <taxon>rosids</taxon>
        <taxon>fabids</taxon>
        <taxon>Fabales</taxon>
        <taxon>Fabaceae</taxon>
        <taxon>Papilionoideae</taxon>
        <taxon>50 kb inversion clade</taxon>
        <taxon>dalbergioids sensu lato</taxon>
        <taxon>Dalbergieae</taxon>
        <taxon>Pterocarpus clade</taxon>
        <taxon>Arachis</taxon>
    </lineage>
</organism>
<proteinExistence type="predicted"/>
<reference evidence="1 2" key="1">
    <citation type="submission" date="2019-01" db="EMBL/GenBank/DDBJ databases">
        <title>Sequencing of cultivated peanut Arachis hypogaea provides insights into genome evolution and oil improvement.</title>
        <authorList>
            <person name="Chen X."/>
        </authorList>
    </citation>
    <scope>NUCLEOTIDE SEQUENCE [LARGE SCALE GENOMIC DNA]</scope>
    <source>
        <strain evidence="2">cv. Fuhuasheng</strain>
        <tissue evidence="1">Leaves</tissue>
    </source>
</reference>
<evidence type="ECO:0000313" key="2">
    <source>
        <dbReference type="Proteomes" id="UP000289738"/>
    </source>
</evidence>
<gene>
    <name evidence="1" type="ORF">Ahy_A09g043117</name>
</gene>
<evidence type="ECO:0000313" key="1">
    <source>
        <dbReference type="EMBL" id="RYR38147.1"/>
    </source>
</evidence>
<dbReference type="EMBL" id="SDMP01000009">
    <property type="protein sequence ID" value="RYR38147.1"/>
    <property type="molecule type" value="Genomic_DNA"/>
</dbReference>
<comment type="caution">
    <text evidence="1">The sequence shown here is derived from an EMBL/GenBank/DDBJ whole genome shotgun (WGS) entry which is preliminary data.</text>
</comment>
<name>A0A445BHJ7_ARAHY</name>
<sequence length="140" mass="16455">MGGPKNLTFIEMDVRNYNSHNLCIVGDEMNPKELLKHFSRMKELNPNFFFDIDVDKNHKFRNVYGPMLSKTLDFTFTVRYADQVFHKHQPPWDIGTILFKSMTSTSLDMLADRHIWVPEQKELECNDANLRELSLVFTTP</sequence>
<protein>
    <submittedName>
        <fullName evidence="1">Uncharacterized protein</fullName>
    </submittedName>
</protein>
<accession>A0A445BHJ7</accession>
<keyword evidence="2" id="KW-1185">Reference proteome</keyword>